<dbReference type="Proteomes" id="UP000298030">
    <property type="component" value="Unassembled WGS sequence"/>
</dbReference>
<dbReference type="AlphaFoldDB" id="A0A4Y7TXD1"/>
<accession>A0A4Y7TXD1</accession>
<feature type="region of interest" description="Disordered" evidence="1">
    <location>
        <begin position="77"/>
        <end position="98"/>
    </location>
</feature>
<evidence type="ECO:0000313" key="2">
    <source>
        <dbReference type="EMBL" id="TEB38827.1"/>
    </source>
</evidence>
<gene>
    <name evidence="2" type="ORF">FA13DRAFT_1704509</name>
</gene>
<proteinExistence type="predicted"/>
<protein>
    <submittedName>
        <fullName evidence="2">Uncharacterized protein</fullName>
    </submittedName>
</protein>
<feature type="compositionally biased region" description="Polar residues" evidence="1">
    <location>
        <begin position="80"/>
        <end position="98"/>
    </location>
</feature>
<comment type="caution">
    <text evidence="2">The sequence shown here is derived from an EMBL/GenBank/DDBJ whole genome shotgun (WGS) entry which is preliminary data.</text>
</comment>
<sequence>MAHAPLYMHPPVFQEYRGGCSGSSAQYRGLEGPGLYLCSPRSSLEDLVGLQSLHGFSQHDQPQFQSAEFSPQMELADFQSPGNSPQTDSVEFETAESSPQAEFGELQSVHGSEGVVDFQTVNRTPEEDLAEFRRVAGVLCVYLLALRAWQKSAPEEADAALERLTRAEGFVYGLLDELILLSPSSRSLVVREGPPINPACVLTSSKDMIRRLHEATSIVGIPSAGPAPHFPPLDALDAPAPCLPPPVSHTS</sequence>
<name>A0A4Y7TXD1_COPMI</name>
<reference evidence="2 3" key="1">
    <citation type="journal article" date="2019" name="Nat. Ecol. Evol.">
        <title>Megaphylogeny resolves global patterns of mushroom evolution.</title>
        <authorList>
            <person name="Varga T."/>
            <person name="Krizsan K."/>
            <person name="Foldi C."/>
            <person name="Dima B."/>
            <person name="Sanchez-Garcia M."/>
            <person name="Sanchez-Ramirez S."/>
            <person name="Szollosi G.J."/>
            <person name="Szarkandi J.G."/>
            <person name="Papp V."/>
            <person name="Albert L."/>
            <person name="Andreopoulos W."/>
            <person name="Angelini C."/>
            <person name="Antonin V."/>
            <person name="Barry K.W."/>
            <person name="Bougher N.L."/>
            <person name="Buchanan P."/>
            <person name="Buyck B."/>
            <person name="Bense V."/>
            <person name="Catcheside P."/>
            <person name="Chovatia M."/>
            <person name="Cooper J."/>
            <person name="Damon W."/>
            <person name="Desjardin D."/>
            <person name="Finy P."/>
            <person name="Geml J."/>
            <person name="Haridas S."/>
            <person name="Hughes K."/>
            <person name="Justo A."/>
            <person name="Karasinski D."/>
            <person name="Kautmanova I."/>
            <person name="Kiss B."/>
            <person name="Kocsube S."/>
            <person name="Kotiranta H."/>
            <person name="LaButti K.M."/>
            <person name="Lechner B.E."/>
            <person name="Liimatainen K."/>
            <person name="Lipzen A."/>
            <person name="Lukacs Z."/>
            <person name="Mihaltcheva S."/>
            <person name="Morgado L.N."/>
            <person name="Niskanen T."/>
            <person name="Noordeloos M.E."/>
            <person name="Ohm R.A."/>
            <person name="Ortiz-Santana B."/>
            <person name="Ovrebo C."/>
            <person name="Racz N."/>
            <person name="Riley R."/>
            <person name="Savchenko A."/>
            <person name="Shiryaev A."/>
            <person name="Soop K."/>
            <person name="Spirin V."/>
            <person name="Szebenyi C."/>
            <person name="Tomsovsky M."/>
            <person name="Tulloss R.E."/>
            <person name="Uehling J."/>
            <person name="Grigoriev I.V."/>
            <person name="Vagvolgyi C."/>
            <person name="Papp T."/>
            <person name="Martin F.M."/>
            <person name="Miettinen O."/>
            <person name="Hibbett D.S."/>
            <person name="Nagy L.G."/>
        </authorList>
    </citation>
    <scope>NUCLEOTIDE SEQUENCE [LARGE SCALE GENOMIC DNA]</scope>
    <source>
        <strain evidence="2 3">FP101781</strain>
    </source>
</reference>
<evidence type="ECO:0000313" key="3">
    <source>
        <dbReference type="Proteomes" id="UP000298030"/>
    </source>
</evidence>
<organism evidence="2 3">
    <name type="scientific">Coprinellus micaceus</name>
    <name type="common">Glistening ink-cap mushroom</name>
    <name type="synonym">Coprinus micaceus</name>
    <dbReference type="NCBI Taxonomy" id="71717"/>
    <lineage>
        <taxon>Eukaryota</taxon>
        <taxon>Fungi</taxon>
        <taxon>Dikarya</taxon>
        <taxon>Basidiomycota</taxon>
        <taxon>Agaricomycotina</taxon>
        <taxon>Agaricomycetes</taxon>
        <taxon>Agaricomycetidae</taxon>
        <taxon>Agaricales</taxon>
        <taxon>Agaricineae</taxon>
        <taxon>Psathyrellaceae</taxon>
        <taxon>Coprinellus</taxon>
    </lineage>
</organism>
<dbReference type="EMBL" id="QPFP01000002">
    <property type="protein sequence ID" value="TEB38827.1"/>
    <property type="molecule type" value="Genomic_DNA"/>
</dbReference>
<keyword evidence="3" id="KW-1185">Reference proteome</keyword>
<evidence type="ECO:0000256" key="1">
    <source>
        <dbReference type="SAM" id="MobiDB-lite"/>
    </source>
</evidence>